<dbReference type="GO" id="GO:0008168">
    <property type="term" value="F:methyltransferase activity"/>
    <property type="evidence" value="ECO:0007669"/>
    <property type="project" value="UniProtKB-KW"/>
</dbReference>
<dbReference type="GO" id="GO:0032259">
    <property type="term" value="P:methylation"/>
    <property type="evidence" value="ECO:0007669"/>
    <property type="project" value="UniProtKB-KW"/>
</dbReference>
<dbReference type="Pfam" id="PF08241">
    <property type="entry name" value="Methyltransf_11"/>
    <property type="match status" value="1"/>
</dbReference>
<protein>
    <submittedName>
        <fullName evidence="2">Methyltransferase domain-containing protein</fullName>
    </submittedName>
</protein>
<proteinExistence type="predicted"/>
<dbReference type="Proteomes" id="UP001193081">
    <property type="component" value="Unassembled WGS sequence"/>
</dbReference>
<dbReference type="Gene3D" id="3.40.50.150">
    <property type="entry name" value="Vaccinia Virus protein VP39"/>
    <property type="match status" value="1"/>
</dbReference>
<dbReference type="InterPro" id="IPR013216">
    <property type="entry name" value="Methyltransf_11"/>
</dbReference>
<dbReference type="SUPFAM" id="SSF53335">
    <property type="entry name" value="S-adenosyl-L-methionine-dependent methyltransferases"/>
    <property type="match status" value="1"/>
</dbReference>
<comment type="caution">
    <text evidence="2">The sequence shown here is derived from an EMBL/GenBank/DDBJ whole genome shotgun (WGS) entry which is preliminary data.</text>
</comment>
<reference evidence="2 3" key="1">
    <citation type="submission" date="2021-03" db="EMBL/GenBank/DDBJ databases">
        <authorList>
            <person name="Grouzdev D.S."/>
        </authorList>
    </citation>
    <scope>NUCLEOTIDE SEQUENCE [LARGE SCALE GENOMIC DNA]</scope>
    <source>
        <strain evidence="2 3">M50-1</strain>
    </source>
</reference>
<dbReference type="InterPro" id="IPR029063">
    <property type="entry name" value="SAM-dependent_MTases_sf"/>
</dbReference>
<organism evidence="2 3">
    <name type="scientific">Candidatus Chloroploca mongolica</name>
    <dbReference type="NCBI Taxonomy" id="2528176"/>
    <lineage>
        <taxon>Bacteria</taxon>
        <taxon>Bacillati</taxon>
        <taxon>Chloroflexota</taxon>
        <taxon>Chloroflexia</taxon>
        <taxon>Chloroflexales</taxon>
        <taxon>Chloroflexineae</taxon>
        <taxon>Oscillochloridaceae</taxon>
        <taxon>Candidatus Chloroploca</taxon>
    </lineage>
</organism>
<evidence type="ECO:0000313" key="2">
    <source>
        <dbReference type="EMBL" id="MBP1467315.1"/>
    </source>
</evidence>
<keyword evidence="3" id="KW-1185">Reference proteome</keyword>
<sequence>MTMLKTLLQHPLTRGLDIDDPDTTTLRRQIIANKPFLRRIYQEWYATIADAIPPPHGFILELGSGAGFLTEYIPDLITSDVFLCPHVDAVLNGYELPFQTGSLRAIVMTNVFHHLAQPRRFFHEATRCVRPDGVIVMIEPWLTPWSHWIYTHLHHEPFDPEATSWEFPSSGPLSGANGALPWIVFQRDRKQLSLEFPQWQVHSLTPLMPVRYLLSGGISLRSLMPGWSFTFWRSAEQRLNFLVQRSAMFVCIVLKRNVV</sequence>
<name>A0ABS4DCZ0_9CHLR</name>
<gene>
    <name evidence="2" type="ORF">EYB53_016500</name>
</gene>
<dbReference type="EMBL" id="SIJK02000031">
    <property type="protein sequence ID" value="MBP1467315.1"/>
    <property type="molecule type" value="Genomic_DNA"/>
</dbReference>
<keyword evidence="2" id="KW-0808">Transferase</keyword>
<dbReference type="RefSeq" id="WP_135479521.1">
    <property type="nucleotide sequence ID" value="NZ_SIJK02000031.1"/>
</dbReference>
<accession>A0ABS4DCZ0</accession>
<evidence type="ECO:0000313" key="3">
    <source>
        <dbReference type="Proteomes" id="UP001193081"/>
    </source>
</evidence>
<feature type="domain" description="Methyltransferase type 11" evidence="1">
    <location>
        <begin position="91"/>
        <end position="136"/>
    </location>
</feature>
<keyword evidence="2" id="KW-0489">Methyltransferase</keyword>
<evidence type="ECO:0000259" key="1">
    <source>
        <dbReference type="Pfam" id="PF08241"/>
    </source>
</evidence>